<gene>
    <name evidence="4" type="ORF">SAMN05660493_02755</name>
</gene>
<dbReference type="InterPro" id="IPR001647">
    <property type="entry name" value="HTH_TetR"/>
</dbReference>
<evidence type="ECO:0000313" key="5">
    <source>
        <dbReference type="Proteomes" id="UP000187261"/>
    </source>
</evidence>
<feature type="DNA-binding region" description="H-T-H motif" evidence="2">
    <location>
        <begin position="37"/>
        <end position="56"/>
    </location>
</feature>
<reference evidence="5" key="1">
    <citation type="submission" date="2016-10" db="EMBL/GenBank/DDBJ databases">
        <authorList>
            <person name="Varghese N."/>
            <person name="Submissions S."/>
        </authorList>
    </citation>
    <scope>NUCLEOTIDE SEQUENCE [LARGE SCALE GENOMIC DNA]</scope>
    <source>
        <strain evidence="5">DSM 19482</strain>
    </source>
</reference>
<dbReference type="PROSITE" id="PS50977">
    <property type="entry name" value="HTH_TETR_2"/>
    <property type="match status" value="1"/>
</dbReference>
<dbReference type="Gene3D" id="1.10.357.10">
    <property type="entry name" value="Tetracycline Repressor, domain 2"/>
    <property type="match status" value="1"/>
</dbReference>
<keyword evidence="5" id="KW-1185">Reference proteome</keyword>
<feature type="domain" description="HTH tetR-type" evidence="3">
    <location>
        <begin position="14"/>
        <end position="74"/>
    </location>
</feature>
<accession>A0A1U7PZJ2</accession>
<evidence type="ECO:0000313" key="4">
    <source>
        <dbReference type="EMBL" id="SIT98024.1"/>
    </source>
</evidence>
<keyword evidence="1 2" id="KW-0238">DNA-binding</keyword>
<evidence type="ECO:0000259" key="3">
    <source>
        <dbReference type="PROSITE" id="PS50977"/>
    </source>
</evidence>
<sequence length="221" mass="24130">MERKKAPASVRNKERSKQKFLNAVGEILKKEGYTGLKINHIAATAGVDKTMIYSCFGGLEGLLDAYIRSVDFWSNVGIDQVPQEITDGGEALATSLLLAQSKAVFAEKELQKILLWRLSEPRKSLEKMTEQQEKAGELLFQHITDPYFGENAGALRAVMAILVSGLYHLNLYASVNGSVFCGIDLASESGRAAIDDAVSFLVSQTFKNLKPGVPGTEEQDS</sequence>
<dbReference type="InterPro" id="IPR009057">
    <property type="entry name" value="Homeodomain-like_sf"/>
</dbReference>
<dbReference type="STRING" id="1121284.SAMN05660493_02755"/>
<evidence type="ECO:0000256" key="1">
    <source>
        <dbReference type="ARBA" id="ARBA00023125"/>
    </source>
</evidence>
<protein>
    <submittedName>
        <fullName evidence="4">Transcriptional regulator, TetR family</fullName>
    </submittedName>
</protein>
<dbReference type="GO" id="GO:0003677">
    <property type="term" value="F:DNA binding"/>
    <property type="evidence" value="ECO:0007669"/>
    <property type="project" value="UniProtKB-UniRule"/>
</dbReference>
<organism evidence="4 5">
    <name type="scientific">Epilithonimonas bovis DSM 19482</name>
    <dbReference type="NCBI Taxonomy" id="1121284"/>
    <lineage>
        <taxon>Bacteria</taxon>
        <taxon>Pseudomonadati</taxon>
        <taxon>Bacteroidota</taxon>
        <taxon>Flavobacteriia</taxon>
        <taxon>Flavobacteriales</taxon>
        <taxon>Weeksellaceae</taxon>
        <taxon>Chryseobacterium group</taxon>
        <taxon>Epilithonimonas</taxon>
    </lineage>
</organism>
<dbReference type="RefSeq" id="WP_076784122.1">
    <property type="nucleotide sequence ID" value="NZ_FTPU01000038.1"/>
</dbReference>
<name>A0A1U7PZJ2_9FLAO</name>
<proteinExistence type="predicted"/>
<dbReference type="SUPFAM" id="SSF46689">
    <property type="entry name" value="Homeodomain-like"/>
    <property type="match status" value="1"/>
</dbReference>
<dbReference type="Proteomes" id="UP000187261">
    <property type="component" value="Unassembled WGS sequence"/>
</dbReference>
<evidence type="ECO:0000256" key="2">
    <source>
        <dbReference type="PROSITE-ProRule" id="PRU00335"/>
    </source>
</evidence>
<dbReference type="OrthoDB" id="836882at2"/>
<dbReference type="EMBL" id="FTPU01000038">
    <property type="protein sequence ID" value="SIT98024.1"/>
    <property type="molecule type" value="Genomic_DNA"/>
</dbReference>
<dbReference type="AlphaFoldDB" id="A0A1U7PZJ2"/>